<gene>
    <name evidence="1" type="ORF">DCR58_10030</name>
</gene>
<evidence type="ECO:0000313" key="1">
    <source>
        <dbReference type="EMBL" id="HAR57103.1"/>
    </source>
</evidence>
<dbReference type="Gene3D" id="3.30.420.380">
    <property type="match status" value="1"/>
</dbReference>
<comment type="caution">
    <text evidence="1">The sequence shown here is derived from an EMBL/GenBank/DDBJ whole genome shotgun (WGS) entry which is preliminary data.</text>
</comment>
<dbReference type="Proteomes" id="UP000262878">
    <property type="component" value="Unassembled WGS sequence"/>
</dbReference>
<name>A0A348WRE1_9GAMM</name>
<dbReference type="SUPFAM" id="SSF53067">
    <property type="entry name" value="Actin-like ATPase domain"/>
    <property type="match status" value="1"/>
</dbReference>
<organism evidence="1 2">
    <name type="scientific">Idiomarina baltica</name>
    <dbReference type="NCBI Taxonomy" id="190892"/>
    <lineage>
        <taxon>Bacteria</taxon>
        <taxon>Pseudomonadati</taxon>
        <taxon>Pseudomonadota</taxon>
        <taxon>Gammaproteobacteria</taxon>
        <taxon>Alteromonadales</taxon>
        <taxon>Idiomarinaceae</taxon>
        <taxon>Idiomarina</taxon>
    </lineage>
</organism>
<reference evidence="1 2" key="1">
    <citation type="journal article" date="2018" name="Nat. Biotechnol.">
        <title>A standardized bacterial taxonomy based on genome phylogeny substantially revises the tree of life.</title>
        <authorList>
            <person name="Parks D.H."/>
            <person name="Chuvochina M."/>
            <person name="Waite D.W."/>
            <person name="Rinke C."/>
            <person name="Skarshewski A."/>
            <person name="Chaumeil P.A."/>
            <person name="Hugenholtz P."/>
        </authorList>
    </citation>
    <scope>NUCLEOTIDE SEQUENCE [LARGE SCALE GENOMIC DNA]</scope>
    <source>
        <strain evidence="1">UBA9360</strain>
    </source>
</reference>
<dbReference type="InterPro" id="IPR043129">
    <property type="entry name" value="ATPase_NBD"/>
</dbReference>
<evidence type="ECO:0000313" key="2">
    <source>
        <dbReference type="Proteomes" id="UP000262878"/>
    </source>
</evidence>
<proteinExistence type="predicted"/>
<dbReference type="EMBL" id="DMUP01000247">
    <property type="protein sequence ID" value="HAR57103.1"/>
    <property type="molecule type" value="Genomic_DNA"/>
</dbReference>
<dbReference type="STRING" id="314276.OS145_05590"/>
<dbReference type="AlphaFoldDB" id="A0A348WRE1"/>
<protein>
    <submittedName>
        <fullName evidence="1">Type II secretory pathway component</fullName>
    </submittedName>
</protein>
<sequence length="310" mass="34737">MRFLFGKKNASNYQLVVSINATELRFLVLKIKTEQEPELIVNDVEPIKNNHIDHALNAFNERYKKLSLEHAPVTVVLQPAHYQSTTVERPDVPEQDLAASLRFQLDELTDMSPDEMVTDYYDLPLNASGQDKITAVVASKTLLSQIVEAVASQSWQLDSITVSEVVLKNLFQTTDNACLVLYGLSKSRYVVQIYRAGALVFTRELRGVRDLSKYSAQEIELGALEPLATEIQRSMDYYEGQLRQASLRRIVLAIAGPQREAMAESLRDLLAADVELFEYPSWMSELCEGDFSDLEALGASLSSRIEGAAQ</sequence>
<dbReference type="RefSeq" id="WP_006956826.1">
    <property type="nucleotide sequence ID" value="NZ_DBGH01000032.1"/>
</dbReference>
<accession>A0A348WRE1</accession>